<reference evidence="1 2" key="1">
    <citation type="journal article" date="2021" name="Int. J. Syst. Evol. Microbiol.">
        <title>Salipiger mangrovisoli sp. nov., isolated from mangrove soil and the proposal for the reclassification of Paraphaeobacter pallidus as Salipiger pallidus comb. nov.</title>
        <authorList>
            <person name="Du J."/>
            <person name="Liu Y."/>
            <person name="Pei T."/>
            <person name="Deng M.R."/>
            <person name="Zhu H."/>
        </authorList>
    </citation>
    <scope>NUCLEOTIDE SEQUENCE [LARGE SCALE GENOMIC DNA]</scope>
    <source>
        <strain evidence="1 2">6D45A</strain>
    </source>
</reference>
<evidence type="ECO:0000313" key="1">
    <source>
        <dbReference type="EMBL" id="MBE9640719.1"/>
    </source>
</evidence>
<dbReference type="EMBL" id="JADFFK010000045">
    <property type="protein sequence ID" value="MBE9640719.1"/>
    <property type="molecule type" value="Genomic_DNA"/>
</dbReference>
<proteinExistence type="predicted"/>
<sequence length="113" mass="11523">MKRSPTVLGAAADLRAHDGLSALIDAVMAGPGSLPAAAGGGIDDLYRVPGIGVLLGGPFCETLRRTLLLGDGSIGALLARPAAAMLLVRNLMLIASRLPPVRRAFSRPEGGLQ</sequence>
<dbReference type="Proteomes" id="UP000607796">
    <property type="component" value="Unassembled WGS sequence"/>
</dbReference>
<evidence type="ECO:0000313" key="2">
    <source>
        <dbReference type="Proteomes" id="UP000607796"/>
    </source>
</evidence>
<comment type="caution">
    <text evidence="1">The sequence shown here is derived from an EMBL/GenBank/DDBJ whole genome shotgun (WGS) entry which is preliminary data.</text>
</comment>
<keyword evidence="2" id="KW-1185">Reference proteome</keyword>
<protein>
    <submittedName>
        <fullName evidence="1">Uncharacterized protein</fullName>
    </submittedName>
</protein>
<organism evidence="1 2">
    <name type="scientific">Salipiger mangrovisoli</name>
    <dbReference type="NCBI Taxonomy" id="2865933"/>
    <lineage>
        <taxon>Bacteria</taxon>
        <taxon>Pseudomonadati</taxon>
        <taxon>Pseudomonadota</taxon>
        <taxon>Alphaproteobacteria</taxon>
        <taxon>Rhodobacterales</taxon>
        <taxon>Roseobacteraceae</taxon>
        <taxon>Salipiger</taxon>
    </lineage>
</organism>
<dbReference type="RefSeq" id="WP_194137981.1">
    <property type="nucleotide sequence ID" value="NZ_JADFFK010000045.1"/>
</dbReference>
<name>A0ABR9XAS3_9RHOB</name>
<gene>
    <name evidence="1" type="ORF">IQ782_28125</name>
</gene>
<accession>A0ABR9XAS3</accession>